<dbReference type="PIRSF" id="PIRSF028099">
    <property type="entry name" value="DUF1111"/>
    <property type="match status" value="1"/>
</dbReference>
<dbReference type="PANTHER" id="PTHR30600:SF4">
    <property type="entry name" value="CYTOCHROME C DOMAIN-CONTAINING PROTEIN"/>
    <property type="match status" value="1"/>
</dbReference>
<evidence type="ECO:0000256" key="4">
    <source>
        <dbReference type="PROSITE-ProRule" id="PRU00433"/>
    </source>
</evidence>
<dbReference type="GO" id="GO:0004130">
    <property type="term" value="F:cytochrome-c peroxidase activity"/>
    <property type="evidence" value="ECO:0007669"/>
    <property type="project" value="TreeGrafter"/>
</dbReference>
<keyword evidence="2 4" id="KW-0479">Metal-binding</keyword>
<evidence type="ECO:0000259" key="6">
    <source>
        <dbReference type="PROSITE" id="PS51007"/>
    </source>
</evidence>
<evidence type="ECO:0000256" key="5">
    <source>
        <dbReference type="SAM" id="SignalP"/>
    </source>
</evidence>
<dbReference type="InterPro" id="IPR036909">
    <property type="entry name" value="Cyt_c-like_dom_sf"/>
</dbReference>
<dbReference type="Gene3D" id="1.10.760.10">
    <property type="entry name" value="Cytochrome c-like domain"/>
    <property type="match status" value="1"/>
</dbReference>
<name>A0A4R3I9L6_9GAMM</name>
<keyword evidence="8" id="KW-1185">Reference proteome</keyword>
<evidence type="ECO:0000256" key="1">
    <source>
        <dbReference type="ARBA" id="ARBA00022617"/>
    </source>
</evidence>
<proteinExistence type="predicted"/>
<dbReference type="InterPro" id="IPR010538">
    <property type="entry name" value="DHOR"/>
</dbReference>
<evidence type="ECO:0000313" key="7">
    <source>
        <dbReference type="EMBL" id="TCS43098.1"/>
    </source>
</evidence>
<keyword evidence="5" id="KW-0732">Signal</keyword>
<evidence type="ECO:0000256" key="3">
    <source>
        <dbReference type="ARBA" id="ARBA00023004"/>
    </source>
</evidence>
<dbReference type="EMBL" id="SLZR01000002">
    <property type="protein sequence ID" value="TCS43098.1"/>
    <property type="molecule type" value="Genomic_DNA"/>
</dbReference>
<dbReference type="OrthoDB" id="9805202at2"/>
<dbReference type="AlphaFoldDB" id="A0A4R3I9L6"/>
<protein>
    <submittedName>
        <fullName evidence="7">CxxC motif-containing protein (DUF1111 family)</fullName>
    </submittedName>
</protein>
<dbReference type="RefSeq" id="WP_132699722.1">
    <property type="nucleotide sequence ID" value="NZ_SLZR01000002.1"/>
</dbReference>
<dbReference type="PANTHER" id="PTHR30600">
    <property type="entry name" value="CYTOCHROME C PEROXIDASE-RELATED"/>
    <property type="match status" value="1"/>
</dbReference>
<dbReference type="InterPro" id="IPR009056">
    <property type="entry name" value="Cyt_c-like_dom"/>
</dbReference>
<evidence type="ECO:0000313" key="8">
    <source>
        <dbReference type="Proteomes" id="UP000295793"/>
    </source>
</evidence>
<feature type="signal peptide" evidence="5">
    <location>
        <begin position="1"/>
        <end position="18"/>
    </location>
</feature>
<reference evidence="7 8" key="1">
    <citation type="submission" date="2019-03" db="EMBL/GenBank/DDBJ databases">
        <title>Genomic Encyclopedia of Archaeal and Bacterial Type Strains, Phase II (KMG-II): from individual species to whole genera.</title>
        <authorList>
            <person name="Goeker M."/>
        </authorList>
    </citation>
    <scope>NUCLEOTIDE SEQUENCE [LARGE SCALE GENOMIC DNA]</scope>
    <source>
        <strain evidence="7 8">DSM 15388</strain>
    </source>
</reference>
<dbReference type="GO" id="GO:0009055">
    <property type="term" value="F:electron transfer activity"/>
    <property type="evidence" value="ECO:0007669"/>
    <property type="project" value="InterPro"/>
</dbReference>
<comment type="caution">
    <text evidence="7">The sequence shown here is derived from an EMBL/GenBank/DDBJ whole genome shotgun (WGS) entry which is preliminary data.</text>
</comment>
<dbReference type="InterPro" id="IPR051395">
    <property type="entry name" value="Cytochrome_c_Peroxidase/MauG"/>
</dbReference>
<dbReference type="SUPFAM" id="SSF46626">
    <property type="entry name" value="Cytochrome c"/>
    <property type="match status" value="1"/>
</dbReference>
<feature type="domain" description="Cytochrome c" evidence="6">
    <location>
        <begin position="330"/>
        <end position="462"/>
    </location>
</feature>
<keyword evidence="1 4" id="KW-0349">Heme</keyword>
<gene>
    <name evidence="7" type="ORF">BCF53_102121</name>
</gene>
<dbReference type="Pfam" id="PF06537">
    <property type="entry name" value="DHOR"/>
    <property type="match status" value="1"/>
</dbReference>
<sequence>MKYRAAFTAMLFSAPAFADLPLTGGETSTRQQGNAAFSLPASNLPLLDKVDFSVGNSFFRNPWVIAPSSTTARDGLGPLFNTNGCQSCHIQDGRGHAPESQTDNAISMLIRLSVAPESDLDIETQRLYGPLPEPIYGNQLQDLSVPGTPAEGKIETQWRYHNFAYPDGKTITLKKPEFAIRNLAYGNFHTRLQTSARIAPQMIGLGLLEQISEADILANADPEDSNQDGISGRANRVWDVRKQATALGRFGWKAGMPTLEQQNASAFNGDIGITSELFPADDCTRHQKQCLSQPNGSGAGGYELQPEVLTSVTFYTQHLAVPVQRNSQSVSVQHGYAQFEDIGCSSCHVSSFTTPKLADLPALSEQTIHPFTDLLLHDMGPGLADNREEFLANGREWRTPPLWGTGYHAEVSGKQSLLHDGRAGSVEEAILWHGGEAEQVKQRFVALPEASRQAIIDFVNSL</sequence>
<dbReference type="GO" id="GO:0046872">
    <property type="term" value="F:metal ion binding"/>
    <property type="evidence" value="ECO:0007669"/>
    <property type="project" value="UniProtKB-KW"/>
</dbReference>
<evidence type="ECO:0000256" key="2">
    <source>
        <dbReference type="ARBA" id="ARBA00022723"/>
    </source>
</evidence>
<accession>A0A4R3I9L6</accession>
<keyword evidence="3 4" id="KW-0408">Iron</keyword>
<organism evidence="7 8">
    <name type="scientific">Reinekea marinisedimentorum</name>
    <dbReference type="NCBI Taxonomy" id="230495"/>
    <lineage>
        <taxon>Bacteria</taxon>
        <taxon>Pseudomonadati</taxon>
        <taxon>Pseudomonadota</taxon>
        <taxon>Gammaproteobacteria</taxon>
        <taxon>Oceanospirillales</taxon>
        <taxon>Saccharospirillaceae</taxon>
        <taxon>Reinekea</taxon>
    </lineage>
</organism>
<dbReference type="PROSITE" id="PS51007">
    <property type="entry name" value="CYTC"/>
    <property type="match status" value="1"/>
</dbReference>
<feature type="chain" id="PRO_5020254268" evidence="5">
    <location>
        <begin position="19"/>
        <end position="462"/>
    </location>
</feature>
<dbReference type="GO" id="GO:0020037">
    <property type="term" value="F:heme binding"/>
    <property type="evidence" value="ECO:0007669"/>
    <property type="project" value="InterPro"/>
</dbReference>
<dbReference type="Proteomes" id="UP000295793">
    <property type="component" value="Unassembled WGS sequence"/>
</dbReference>